<name>A0A5E7M4M5_PSEFL</name>
<gene>
    <name evidence="4" type="ORF">PS847_03696</name>
</gene>
<dbReference type="RefSeq" id="WP_150637436.1">
    <property type="nucleotide sequence ID" value="NZ_CABVIC010000004.1"/>
</dbReference>
<protein>
    <recommendedName>
        <fullName evidence="6">Insecticidal toxin complex protein TcaB2</fullName>
    </recommendedName>
</protein>
<dbReference type="Proteomes" id="UP000326067">
    <property type="component" value="Unassembled WGS sequence"/>
</dbReference>
<dbReference type="EMBL" id="CABVIC010000004">
    <property type="protein sequence ID" value="VVP18427.1"/>
    <property type="molecule type" value="Genomic_DNA"/>
</dbReference>
<dbReference type="InterPro" id="IPR040840">
    <property type="entry name" value="TcA_TcB_BD"/>
</dbReference>
<evidence type="ECO:0008006" key="6">
    <source>
        <dbReference type="Google" id="ProtNLM"/>
    </source>
</evidence>
<evidence type="ECO:0000259" key="1">
    <source>
        <dbReference type="Pfam" id="PF18276"/>
    </source>
</evidence>
<dbReference type="Pfam" id="PF20220">
    <property type="entry name" value="ABC_toxin_N"/>
    <property type="match status" value="1"/>
</dbReference>
<dbReference type="Pfam" id="PF18413">
    <property type="entry name" value="Neuraminidase"/>
    <property type="match status" value="1"/>
</dbReference>
<evidence type="ECO:0000313" key="4">
    <source>
        <dbReference type="EMBL" id="VVP18427.1"/>
    </source>
</evidence>
<proteinExistence type="predicted"/>
<evidence type="ECO:0000259" key="2">
    <source>
        <dbReference type="Pfam" id="PF18413"/>
    </source>
</evidence>
<organism evidence="4 5">
    <name type="scientific">Pseudomonas fluorescens</name>
    <dbReference type="NCBI Taxonomy" id="294"/>
    <lineage>
        <taxon>Bacteria</taxon>
        <taxon>Pseudomonadati</taxon>
        <taxon>Pseudomonadota</taxon>
        <taxon>Gammaproteobacteria</taxon>
        <taxon>Pseudomonadales</taxon>
        <taxon>Pseudomonadaceae</taxon>
        <taxon>Pseudomonas</taxon>
    </lineage>
</organism>
<accession>A0A5E7M4M5</accession>
<reference evidence="4 5" key="1">
    <citation type="submission" date="2019-09" db="EMBL/GenBank/DDBJ databases">
        <authorList>
            <person name="Chandra G."/>
            <person name="Truman W A."/>
        </authorList>
    </citation>
    <scope>NUCLEOTIDE SEQUENCE [LARGE SCALE GENOMIC DNA]</scope>
    <source>
        <strain evidence="4">PS847</strain>
    </source>
</reference>
<sequence>MALSNIGGLLEKRRSALLEYCIGQVANDKYPFLKTPEDLFELLRMDPLDTYQVKSSRVAEAISCVQQYIHAVYRKLEPGFRDHEFDKRHLREWEIFSNYPDWTVLLQVPCYAENFIVPSVRLRKTSLFKNLENNLNQARLDKDTVQAALQDYLQAFEQVCDLDVISCFMDGVTPAKADYYFLGRQRVQPFQYFWRKAEIELGATSVSVNPAVWSEWQAVEIPTADQVLDIRPVFWNGRLCVVWAEWRDAVVASAAESLSPSKLVINLAFMKQNGQWSAPLCVHSSEHKDEGLASSRLIATVQVDYLNPKGKLGILLTGNLSSPSGSLRVHGVYDVLMRPLLDGGAWLDLALEERFVSNDTVQHPLNSQVTVVTRIQTHGSLTPYLDLHVMATRADDKDVLTVQGFCSPTGLDSARLKMELQIAGLPSDSDPPPILEEQDAGGGWVTQSWTSSRTKGTWPTPVIFSFASPTSPTGQKEFDLTIVDLMDFVPPALHKNSTDGAQFLSFNQTGLALKFIRLNSLFGSELVRCSNISVDAVLDWSNQFIREPSPIGAEFVEPPNGAFDGANGLNFWELFFHLPHLIATRLRDEERFQEAQSWLHYVFDPQATADPANPPVPIANPKPAYWRCRPLDIATAPGNPGWEIQNPLDPDAIGYAAPAHFQILMFTDYVENLMAWGDWYYRQLTRDSLVAAKLCYVQAGFLMGKAPTADTATRWQTDTVENLLDNCESRPLLEALEKTLDFNLADYPIASDTPPILGLLACEPFRIPINQSLLDLFAKPQQRLDNLRNNLTIDGKPLDVLLFSPMTDPRQLLRDLAAGSAAGPRPMGGRLVVNAYRWRVTFEVALRGVQSLRDFGSLVLRLLEQRDRAEQEESQQNHLLELGRYAETVQEQSIAQLEANVTALKQSRAMAQDRADAYAMRYSENVSPIEYQVMASLQQSKTSALQAKVVRVAGGVIAALPKIYGTSNGGFKPEHTFDAVAFGLEVSSSLLQIDADRQATTEGYRRRRSEWALQRDQALAEVGAIDAQIEAQSHAINAARSSLEQTLRANSQALTMYNFLKKRASNAELFGWMLGQLKALHYQAYDAVVSLCLSAQASLAAETGDYDAPVPLPQAWLDHRYGLGSGEQLHMYLLDQERRRLQSYERRPELIKTISLRQLFDDRIEPQEGITSWADAHAQLMATGVLEFRLTQLLFDRDHPGHFCRQISSVEVDLPVLAGPYEDVRATLLQISSVTATRPTTQSVQYLHNPTAIAPGDLLFNLRSGQQIVLSVGLGDNGQTHQKPDEGLLNPFEYTGAVSHWRLSFPRPLNQPQAAMLKSLTNIILRVRYSIKAGEPTYVQKVTDLVTEAENTYLARQRNGASDHE</sequence>
<evidence type="ECO:0000313" key="5">
    <source>
        <dbReference type="Proteomes" id="UP000326067"/>
    </source>
</evidence>
<dbReference type="Pfam" id="PF18276">
    <property type="entry name" value="TcA_TcB_BD"/>
    <property type="match status" value="1"/>
</dbReference>
<dbReference type="InterPro" id="IPR046839">
    <property type="entry name" value="ABC_toxin_N"/>
</dbReference>
<dbReference type="InterPro" id="IPR041079">
    <property type="entry name" value="Neuraminidase-like"/>
</dbReference>
<feature type="domain" description="ABC toxin N-terminal" evidence="3">
    <location>
        <begin position="9"/>
        <end position="132"/>
    </location>
</feature>
<feature type="domain" description="Tc toxin complex TcA C-terminal TcB-binding" evidence="1">
    <location>
        <begin position="1028"/>
        <end position="1330"/>
    </location>
</feature>
<evidence type="ECO:0000259" key="3">
    <source>
        <dbReference type="Pfam" id="PF20220"/>
    </source>
</evidence>
<feature type="domain" description="Neuraminidase-like" evidence="2">
    <location>
        <begin position="162"/>
        <end position="286"/>
    </location>
</feature>